<organism evidence="3 4">
    <name type="scientific">Lysobacter capsici AZ78</name>
    <dbReference type="NCBI Taxonomy" id="1444315"/>
    <lineage>
        <taxon>Bacteria</taxon>
        <taxon>Pseudomonadati</taxon>
        <taxon>Pseudomonadota</taxon>
        <taxon>Gammaproteobacteria</taxon>
        <taxon>Lysobacterales</taxon>
        <taxon>Lysobacteraceae</taxon>
        <taxon>Lysobacter</taxon>
    </lineage>
</organism>
<keyword evidence="4" id="KW-1185">Reference proteome</keyword>
<evidence type="ECO:0000313" key="4">
    <source>
        <dbReference type="Proteomes" id="UP000023435"/>
    </source>
</evidence>
<protein>
    <recommendedName>
        <fullName evidence="2">DUF3828 domain-containing protein</fullName>
    </recommendedName>
</protein>
<dbReference type="EMBL" id="JAJA02000001">
    <property type="protein sequence ID" value="KWS03110.1"/>
    <property type="molecule type" value="Genomic_DNA"/>
</dbReference>
<keyword evidence="1" id="KW-0732">Signal</keyword>
<gene>
    <name evidence="3" type="ORF">AZ78_0656</name>
</gene>
<feature type="signal peptide" evidence="1">
    <location>
        <begin position="1"/>
        <end position="20"/>
    </location>
</feature>
<accession>A0A120AFJ5</accession>
<comment type="caution">
    <text evidence="3">The sequence shown here is derived from an EMBL/GenBank/DDBJ whole genome shotgun (WGS) entry which is preliminary data.</text>
</comment>
<name>A0A120AFJ5_9GAMM</name>
<dbReference type="Pfam" id="PF12883">
    <property type="entry name" value="DUF3828"/>
    <property type="match status" value="1"/>
</dbReference>
<evidence type="ECO:0000313" key="3">
    <source>
        <dbReference type="EMBL" id="KWS03110.1"/>
    </source>
</evidence>
<evidence type="ECO:0000259" key="2">
    <source>
        <dbReference type="Pfam" id="PF12883"/>
    </source>
</evidence>
<proteinExistence type="predicted"/>
<reference evidence="3 4" key="1">
    <citation type="journal article" date="2014" name="Genome Announc.">
        <title>Draft Genome Sequence of Lysobacter capsici AZ78, a Bacterium Antagonistic to Plant-Pathogenic Oomycetes.</title>
        <authorList>
            <person name="Puopolo G."/>
            <person name="Sonego P."/>
            <person name="Engelen K."/>
            <person name="Pertot I."/>
        </authorList>
    </citation>
    <scope>NUCLEOTIDE SEQUENCE [LARGE SCALE GENOMIC DNA]</scope>
    <source>
        <strain evidence="3 4">AZ78</strain>
    </source>
</reference>
<dbReference type="Proteomes" id="UP000023435">
    <property type="component" value="Unassembled WGS sequence"/>
</dbReference>
<evidence type="ECO:0000256" key="1">
    <source>
        <dbReference type="SAM" id="SignalP"/>
    </source>
</evidence>
<feature type="domain" description="DUF3828" evidence="2">
    <location>
        <begin position="42"/>
        <end position="137"/>
    </location>
</feature>
<dbReference type="InterPro" id="IPR024289">
    <property type="entry name" value="DUF3828"/>
</dbReference>
<feature type="chain" id="PRO_5007163594" description="DUF3828 domain-containing protein" evidence="1">
    <location>
        <begin position="21"/>
        <end position="159"/>
    </location>
</feature>
<sequence length="159" mass="17020">MPLIALVAAGLLAGAGDARAACLGATPVATAGAFYRDHYTFWNDPLPSLERIVSARLLRLLKQDRACGDGGEVCAINADPWLDAQDGEARDPRFVAQGQNVVQVRYRFVLGDAQPSQPQIARLRLAREGGCWRVDDLVGPNGGSLRDALARFHDGTGSH</sequence>
<dbReference type="AlphaFoldDB" id="A0A120AFJ5"/>